<dbReference type="GO" id="GO:0031412">
    <property type="term" value="P:gas vesicle organization"/>
    <property type="evidence" value="ECO:0007669"/>
    <property type="project" value="InterPro"/>
</dbReference>
<dbReference type="Proteomes" id="UP000033096">
    <property type="component" value="Chromosome"/>
</dbReference>
<dbReference type="GO" id="GO:0031411">
    <property type="term" value="C:gas vesicle"/>
    <property type="evidence" value="ECO:0007669"/>
    <property type="project" value="UniProtKB-SubCell"/>
</dbReference>
<dbReference type="PANTHER" id="PTHR36852:SF1">
    <property type="entry name" value="PROTEIN GVPL 2"/>
    <property type="match status" value="1"/>
</dbReference>
<dbReference type="GeneID" id="24811586"/>
<keyword evidence="5" id="KW-1185">Reference proteome</keyword>
<dbReference type="HOGENOM" id="CLU_065736_1_0_2"/>
<dbReference type="InterPro" id="IPR009430">
    <property type="entry name" value="GvpL/GvpF"/>
</dbReference>
<evidence type="ECO:0000313" key="4">
    <source>
        <dbReference type="EMBL" id="AKB45326.1"/>
    </source>
</evidence>
<keyword evidence="1" id="KW-0304">Gas vesicle</keyword>
<comment type="subcellular location">
    <subcellularLocation>
        <location evidence="2">Gas vesicle</location>
    </subcellularLocation>
</comment>
<accession>A0A0E3LI34</accession>
<comment type="similarity">
    <text evidence="3">Belongs to the gas vesicle GvpF/GvpL family.</text>
</comment>
<protein>
    <submittedName>
        <fullName evidence="4">Gas vesicle protein GvpL</fullName>
    </submittedName>
</protein>
<evidence type="ECO:0000256" key="2">
    <source>
        <dbReference type="ARBA" id="ARBA00035108"/>
    </source>
</evidence>
<evidence type="ECO:0000256" key="1">
    <source>
        <dbReference type="ARBA" id="ARBA00022987"/>
    </source>
</evidence>
<dbReference type="AlphaFoldDB" id="A0A0E3LI34"/>
<reference evidence="4 5" key="1">
    <citation type="submission" date="2014-07" db="EMBL/GenBank/DDBJ databases">
        <title>Methanogenic archaea and the global carbon cycle.</title>
        <authorList>
            <person name="Henriksen J.R."/>
            <person name="Luke J."/>
            <person name="Reinhart S."/>
            <person name="Benedict M.N."/>
            <person name="Youngblut N.D."/>
            <person name="Metcalf M.E."/>
            <person name="Whitaker R.J."/>
            <person name="Metcalf W.W."/>
        </authorList>
    </citation>
    <scope>NUCLEOTIDE SEQUENCE [LARGE SCALE GENOMIC DNA]</scope>
    <source>
        <strain evidence="4 5">Z-761</strain>
    </source>
</reference>
<sequence>MNETEQENCLYVYSILNTATEQNLGTIGIDDNPVYTIVYKDIAAAVHFLEKKPEPAKDEQQAKEWVFTHNYAIDKMTEKFGTLLPFSFGCVALGNDETIKSWLQKNYEPFKSELEKLSGTAEYLVQIFYDPKILAEKVLKDSPELQELNTKIQGMSKGKGYILQKQFDVRRDQAITKELSKLGAEFGRAIHENVKETVPEEKKSNVPEKFKGKKSVITLSCLVSNENVENLGQVLEQINEHEGFAVRFTGPWSPYSFIDLKKDFEHT</sequence>
<dbReference type="RefSeq" id="WP_048122657.1">
    <property type="nucleotide sequence ID" value="NZ_CP009520.1"/>
</dbReference>
<dbReference type="STRING" id="1434123.MSVAZ_3057"/>
<evidence type="ECO:0000256" key="3">
    <source>
        <dbReference type="ARBA" id="ARBA00035643"/>
    </source>
</evidence>
<dbReference type="KEGG" id="mvc:MSVAZ_3057"/>
<dbReference type="EMBL" id="CP009520">
    <property type="protein sequence ID" value="AKB45326.1"/>
    <property type="molecule type" value="Genomic_DNA"/>
</dbReference>
<dbReference type="PATRIC" id="fig|1434123.4.peg.3760"/>
<proteinExistence type="inferred from homology"/>
<dbReference type="Pfam" id="PF06386">
    <property type="entry name" value="GvpL_GvpF"/>
    <property type="match status" value="1"/>
</dbReference>
<dbReference type="PANTHER" id="PTHR36852">
    <property type="entry name" value="PROTEIN GVPL 2"/>
    <property type="match status" value="1"/>
</dbReference>
<organism evidence="4 5">
    <name type="scientific">Methanosarcina vacuolata Z-761</name>
    <dbReference type="NCBI Taxonomy" id="1434123"/>
    <lineage>
        <taxon>Archaea</taxon>
        <taxon>Methanobacteriati</taxon>
        <taxon>Methanobacteriota</taxon>
        <taxon>Stenosarchaea group</taxon>
        <taxon>Methanomicrobia</taxon>
        <taxon>Methanosarcinales</taxon>
        <taxon>Methanosarcinaceae</taxon>
        <taxon>Methanosarcina</taxon>
    </lineage>
</organism>
<evidence type="ECO:0000313" key="5">
    <source>
        <dbReference type="Proteomes" id="UP000033096"/>
    </source>
</evidence>
<gene>
    <name evidence="4" type="ORF">MSVAZ_3057</name>
</gene>
<name>A0A0E3LI34_9EURY</name>